<dbReference type="Gene3D" id="2.60.450.10">
    <property type="entry name" value="Lipopolysaccharide (LPS) transport protein A like domain"/>
    <property type="match status" value="1"/>
</dbReference>
<sequence length="184" mass="21069">MNLLKKYSAIPVVIIVVAMSLLGCESNFKDVQRSNFTEFIPASDADNVNIKYTDSGRISGILISPKMLDYSNVAFPFTDFPKGIDVTMYDKNRKRTFIKSNYAISYKQTGIIDLQGRVKITTDDGQMLETEQLYFDQKNDWFYTERKFKFTDVKGVSNGQGIDFSKDFKIINSQRITGEIETKE</sequence>
<organism evidence="1 2">
    <name type="scientific">Flavobacterium shii</name>
    <dbReference type="NCBI Taxonomy" id="2987687"/>
    <lineage>
        <taxon>Bacteria</taxon>
        <taxon>Pseudomonadati</taxon>
        <taxon>Bacteroidota</taxon>
        <taxon>Flavobacteriia</taxon>
        <taxon>Flavobacteriales</taxon>
        <taxon>Flavobacteriaceae</taxon>
        <taxon>Flavobacterium</taxon>
    </lineage>
</organism>
<protein>
    <submittedName>
        <fullName evidence="1">LPS export ABC transporter periplasmic protein LptC</fullName>
    </submittedName>
</protein>
<gene>
    <name evidence="1" type="primary">lptC</name>
    <name evidence="1" type="ORF">OIU83_16995</name>
</gene>
<evidence type="ECO:0000313" key="1">
    <source>
        <dbReference type="EMBL" id="MCV9929364.1"/>
    </source>
</evidence>
<comment type="caution">
    <text evidence="1">The sequence shown here is derived from an EMBL/GenBank/DDBJ whole genome shotgun (WGS) entry which is preliminary data.</text>
</comment>
<evidence type="ECO:0000313" key="2">
    <source>
        <dbReference type="Proteomes" id="UP001151079"/>
    </source>
</evidence>
<dbReference type="GO" id="GO:0005886">
    <property type="term" value="C:plasma membrane"/>
    <property type="evidence" value="ECO:0007669"/>
    <property type="project" value="InterPro"/>
</dbReference>
<dbReference type="AlphaFoldDB" id="A0A9X2ZE07"/>
<proteinExistence type="predicted"/>
<keyword evidence="2" id="KW-1185">Reference proteome</keyword>
<dbReference type="Proteomes" id="UP001151079">
    <property type="component" value="Unassembled WGS sequence"/>
</dbReference>
<dbReference type="PROSITE" id="PS51257">
    <property type="entry name" value="PROKAR_LIPOPROTEIN"/>
    <property type="match status" value="1"/>
</dbReference>
<dbReference type="Pfam" id="PF06835">
    <property type="entry name" value="LptC"/>
    <property type="match status" value="1"/>
</dbReference>
<dbReference type="NCBIfam" id="TIGR04409">
    <property type="entry name" value="LptC_YrbK"/>
    <property type="match status" value="1"/>
</dbReference>
<dbReference type="RefSeq" id="WP_264207456.1">
    <property type="nucleotide sequence ID" value="NZ_JAOZEW010000019.1"/>
</dbReference>
<name>A0A9X2ZE07_9FLAO</name>
<accession>A0A9X2ZE07</accession>
<dbReference type="InterPro" id="IPR010664">
    <property type="entry name" value="LipoPS_assembly_LptC-rel"/>
</dbReference>
<dbReference type="GO" id="GO:0015221">
    <property type="term" value="F:lipopolysaccharide transmembrane transporter activity"/>
    <property type="evidence" value="ECO:0007669"/>
    <property type="project" value="InterPro"/>
</dbReference>
<dbReference type="InterPro" id="IPR026265">
    <property type="entry name" value="LptC"/>
</dbReference>
<reference evidence="1" key="1">
    <citation type="submission" date="2022-10" db="EMBL/GenBank/DDBJ databases">
        <title>Two novel species of Flavobacterium.</title>
        <authorList>
            <person name="Liu Q."/>
            <person name="Xin Y.-H."/>
        </authorList>
    </citation>
    <scope>NUCLEOTIDE SEQUENCE</scope>
    <source>
        <strain evidence="1">LS1R49</strain>
    </source>
</reference>
<dbReference type="EMBL" id="JAOZEW010000019">
    <property type="protein sequence ID" value="MCV9929364.1"/>
    <property type="molecule type" value="Genomic_DNA"/>
</dbReference>